<dbReference type="GO" id="GO:0016020">
    <property type="term" value="C:membrane"/>
    <property type="evidence" value="ECO:0007669"/>
    <property type="project" value="UniProtKB-SubCell"/>
</dbReference>
<organism evidence="8 9">
    <name type="scientific">Salipaludibacillus agaradhaerens</name>
    <name type="common">Bacillus agaradhaerens</name>
    <dbReference type="NCBI Taxonomy" id="76935"/>
    <lineage>
        <taxon>Bacteria</taxon>
        <taxon>Bacillati</taxon>
        <taxon>Bacillota</taxon>
        <taxon>Bacilli</taxon>
        <taxon>Bacillales</taxon>
        <taxon>Bacillaceae</taxon>
    </lineage>
</organism>
<proteinExistence type="predicted"/>
<feature type="transmembrane region" description="Helical" evidence="6">
    <location>
        <begin position="65"/>
        <end position="83"/>
    </location>
</feature>
<evidence type="ECO:0000256" key="2">
    <source>
        <dbReference type="ARBA" id="ARBA00022692"/>
    </source>
</evidence>
<dbReference type="PANTHER" id="PTHR31566">
    <property type="entry name" value="CYTOCHROME C BIOGENESIS PROTEIN CCS1, CHLOROPLASTIC"/>
    <property type="match status" value="1"/>
</dbReference>
<evidence type="ECO:0000256" key="5">
    <source>
        <dbReference type="ARBA" id="ARBA00023136"/>
    </source>
</evidence>
<feature type="domain" description="ResB-like" evidence="7">
    <location>
        <begin position="449"/>
        <end position="527"/>
    </location>
</feature>
<dbReference type="InterPro" id="IPR023494">
    <property type="entry name" value="Cyt_c_bgen_Ccs1/CcsB/ResB"/>
</dbReference>
<feature type="transmembrane region" description="Helical" evidence="6">
    <location>
        <begin position="122"/>
        <end position="144"/>
    </location>
</feature>
<dbReference type="AlphaFoldDB" id="A0A9Q4B211"/>
<evidence type="ECO:0000256" key="1">
    <source>
        <dbReference type="ARBA" id="ARBA00004141"/>
    </source>
</evidence>
<feature type="domain" description="ResB-like" evidence="7">
    <location>
        <begin position="63"/>
        <end position="424"/>
    </location>
</feature>
<gene>
    <name evidence="8" type="ORF">HXA33_08355</name>
</gene>
<sequence length="558" mass="64810">MDKVKCECGHVNPYGTYLCESCGKPLIEDTNKLANMRYEGVARRSQTYQRTVVDKIWNFFSSVKVGIWIIVAILLASSLGTIFPQEIYIPPGENPTVYYEQEYGILGKLYYQLGFHNLYRSWWYILLIASLGISLVICSLDRVVPLYRALKTQRVTRHEGFLKRQRLFLETKKITDISEELTKAEKLLKERRYKIRKENGNILAEKGRFSRWGPYVNHIGLIIFLIGGMLRFFPGMYLDEYIWVREGEEEVINGTDGEYFLRNNEFIMELYDEEEEEHYAEAIERAGGVIVRNYQTNATLLKRTNEGTVGSETELQEVKQSEIRVNQPLTFDGFSLYQVDYKLNELSTFTFRLESETADEDLSDMEFKVDLNDPQNVYEFDNGYRIEIREYFPNFTFNEDREPTTINRIPDNPAIVFEVFTPDMDPEEETGELSLIGIQMNEHLNPDGDAHDHTIRFTDAEMVDVTGLTVRKDNTLPFIIVGGIIFMIGLVQGSYWFHRRIWLQERDGTLLVAGHANKNWHGLKKDFLYLSEHTEIDIPIDQTEAKTSEQSDSQKGGE</sequence>
<evidence type="ECO:0000256" key="4">
    <source>
        <dbReference type="ARBA" id="ARBA00022989"/>
    </source>
</evidence>
<keyword evidence="2 6" id="KW-0812">Transmembrane</keyword>
<dbReference type="PANTHER" id="PTHR31566:SF0">
    <property type="entry name" value="CYTOCHROME C BIOGENESIS PROTEIN CCS1, CHLOROPLASTIC"/>
    <property type="match status" value="1"/>
</dbReference>
<dbReference type="Proteomes" id="UP001057753">
    <property type="component" value="Unassembled WGS sequence"/>
</dbReference>
<evidence type="ECO:0000256" key="3">
    <source>
        <dbReference type="ARBA" id="ARBA00022748"/>
    </source>
</evidence>
<keyword evidence="3" id="KW-0201">Cytochrome c-type biogenesis</keyword>
<name>A0A9Q4B211_SALAG</name>
<accession>A0A9Q4B211</accession>
<feature type="transmembrane region" description="Helical" evidence="6">
    <location>
        <begin position="476"/>
        <end position="497"/>
    </location>
</feature>
<protein>
    <submittedName>
        <fullName evidence="8">Cytochrome c biogenesis protein ResB</fullName>
    </submittedName>
</protein>
<evidence type="ECO:0000313" key="9">
    <source>
        <dbReference type="Proteomes" id="UP001057753"/>
    </source>
</evidence>
<dbReference type="RefSeq" id="WP_257821139.1">
    <property type="nucleotide sequence ID" value="NZ_JABXYM010000001.1"/>
</dbReference>
<dbReference type="Pfam" id="PF05140">
    <property type="entry name" value="ResB"/>
    <property type="match status" value="2"/>
</dbReference>
<evidence type="ECO:0000256" key="6">
    <source>
        <dbReference type="SAM" id="Phobius"/>
    </source>
</evidence>
<evidence type="ECO:0000259" key="7">
    <source>
        <dbReference type="Pfam" id="PF05140"/>
    </source>
</evidence>
<feature type="transmembrane region" description="Helical" evidence="6">
    <location>
        <begin position="215"/>
        <end position="233"/>
    </location>
</feature>
<keyword evidence="9" id="KW-1185">Reference proteome</keyword>
<comment type="subcellular location">
    <subcellularLocation>
        <location evidence="1">Membrane</location>
        <topology evidence="1">Multi-pass membrane protein</topology>
    </subcellularLocation>
</comment>
<keyword evidence="5 6" id="KW-0472">Membrane</keyword>
<dbReference type="GO" id="GO:0017004">
    <property type="term" value="P:cytochrome complex assembly"/>
    <property type="evidence" value="ECO:0007669"/>
    <property type="project" value="UniProtKB-KW"/>
</dbReference>
<comment type="caution">
    <text evidence="8">The sequence shown here is derived from an EMBL/GenBank/DDBJ whole genome shotgun (WGS) entry which is preliminary data.</text>
</comment>
<dbReference type="InterPro" id="IPR007816">
    <property type="entry name" value="ResB-like_domain"/>
</dbReference>
<dbReference type="EMBL" id="JABXYM010000001">
    <property type="protein sequence ID" value="MCR6096565.1"/>
    <property type="molecule type" value="Genomic_DNA"/>
</dbReference>
<evidence type="ECO:0000313" key="8">
    <source>
        <dbReference type="EMBL" id="MCR6096565.1"/>
    </source>
</evidence>
<reference evidence="8" key="1">
    <citation type="submission" date="2020-06" db="EMBL/GenBank/DDBJ databases">
        <title>Insight into the genomes of haloalkaliphilic bacilli from Kenyan soda lakes.</title>
        <authorList>
            <person name="Mwirichia R."/>
            <person name="Villamizar G.C."/>
            <person name="Poehlein A."/>
            <person name="Mugweru J."/>
            <person name="Kipnyargis A."/>
            <person name="Kiplimo D."/>
            <person name="Orwa P."/>
            <person name="Daniel R."/>
        </authorList>
    </citation>
    <scope>NUCLEOTIDE SEQUENCE</scope>
    <source>
        <strain evidence="8">B1096_S55</strain>
    </source>
</reference>
<keyword evidence="4 6" id="KW-1133">Transmembrane helix</keyword>